<reference evidence="2" key="1">
    <citation type="submission" date="2020-09" db="EMBL/GenBank/DDBJ databases">
        <title>Genome-Enabled Discovery of Anthraquinone Biosynthesis in Senna tora.</title>
        <authorList>
            <person name="Kang S.-H."/>
            <person name="Pandey R.P."/>
            <person name="Lee C.-M."/>
            <person name="Sim J.-S."/>
            <person name="Jeong J.-T."/>
            <person name="Choi B.-S."/>
            <person name="Jung M."/>
            <person name="Ginzburg D."/>
            <person name="Zhao K."/>
            <person name="Won S.Y."/>
            <person name="Oh T.-J."/>
            <person name="Yu Y."/>
            <person name="Kim N.-H."/>
            <person name="Lee O.R."/>
            <person name="Lee T.-H."/>
            <person name="Bashyal P."/>
            <person name="Kim T.-S."/>
            <person name="Lee W.-H."/>
            <person name="Kawkins C."/>
            <person name="Kim C.-K."/>
            <person name="Kim J.S."/>
            <person name="Ahn B.O."/>
            <person name="Rhee S.Y."/>
            <person name="Sohng J.K."/>
        </authorList>
    </citation>
    <scope>NUCLEOTIDE SEQUENCE</scope>
    <source>
        <tissue evidence="2">Leaf</tissue>
    </source>
</reference>
<comment type="caution">
    <text evidence="2">The sequence shown here is derived from an EMBL/GenBank/DDBJ whole genome shotgun (WGS) entry which is preliminary data.</text>
</comment>
<dbReference type="Proteomes" id="UP000634136">
    <property type="component" value="Unassembled WGS sequence"/>
</dbReference>
<keyword evidence="3" id="KW-1185">Reference proteome</keyword>
<gene>
    <name evidence="2" type="ORF">G2W53_022233</name>
</gene>
<organism evidence="2 3">
    <name type="scientific">Senna tora</name>
    <dbReference type="NCBI Taxonomy" id="362788"/>
    <lineage>
        <taxon>Eukaryota</taxon>
        <taxon>Viridiplantae</taxon>
        <taxon>Streptophyta</taxon>
        <taxon>Embryophyta</taxon>
        <taxon>Tracheophyta</taxon>
        <taxon>Spermatophyta</taxon>
        <taxon>Magnoliopsida</taxon>
        <taxon>eudicotyledons</taxon>
        <taxon>Gunneridae</taxon>
        <taxon>Pentapetalae</taxon>
        <taxon>rosids</taxon>
        <taxon>fabids</taxon>
        <taxon>Fabales</taxon>
        <taxon>Fabaceae</taxon>
        <taxon>Caesalpinioideae</taxon>
        <taxon>Cassia clade</taxon>
        <taxon>Senna</taxon>
    </lineage>
</organism>
<feature type="region of interest" description="Disordered" evidence="1">
    <location>
        <begin position="34"/>
        <end position="110"/>
    </location>
</feature>
<dbReference type="EMBL" id="JAAIUW010000007">
    <property type="protein sequence ID" value="KAF7824089.1"/>
    <property type="molecule type" value="Genomic_DNA"/>
</dbReference>
<protein>
    <submittedName>
        <fullName evidence="2">Uncharacterized protein</fullName>
    </submittedName>
</protein>
<name>A0A834WP02_9FABA</name>
<accession>A0A834WP02</accession>
<evidence type="ECO:0000313" key="2">
    <source>
        <dbReference type="EMBL" id="KAF7824089.1"/>
    </source>
</evidence>
<sequence>MVAASCKTCNSIMHITAECPSLVRKVSAVYQQNQEQPQDAGCTMDSEERQNQERELLVNPEQKVEETPVPKVDAIALKSGKKVGGTKDDNDEEGEVDETIVCDIPPNQGT</sequence>
<feature type="compositionally biased region" description="Basic and acidic residues" evidence="1">
    <location>
        <begin position="46"/>
        <end position="68"/>
    </location>
</feature>
<evidence type="ECO:0000313" key="3">
    <source>
        <dbReference type="Proteomes" id="UP000634136"/>
    </source>
</evidence>
<feature type="compositionally biased region" description="Acidic residues" evidence="1">
    <location>
        <begin position="89"/>
        <end position="100"/>
    </location>
</feature>
<dbReference type="AlphaFoldDB" id="A0A834WP02"/>
<proteinExistence type="predicted"/>
<evidence type="ECO:0000256" key="1">
    <source>
        <dbReference type="SAM" id="MobiDB-lite"/>
    </source>
</evidence>